<dbReference type="Gene3D" id="3.40.50.11810">
    <property type="match status" value="1"/>
</dbReference>
<name>A0A4Y7RLZ4_9FIRM</name>
<organism evidence="3 4">
    <name type="scientific">Pelotomaculum propionicicum</name>
    <dbReference type="NCBI Taxonomy" id="258475"/>
    <lineage>
        <taxon>Bacteria</taxon>
        <taxon>Bacillati</taxon>
        <taxon>Bacillota</taxon>
        <taxon>Clostridia</taxon>
        <taxon>Eubacteriales</taxon>
        <taxon>Desulfotomaculaceae</taxon>
        <taxon>Pelotomaculum</taxon>
    </lineage>
</organism>
<dbReference type="PANTHER" id="PTHR42947">
    <property type="entry name" value="COB--COM HETERODISULFIDE REDUCTASE SUBUNIT B 1"/>
    <property type="match status" value="1"/>
</dbReference>
<evidence type="ECO:0000256" key="1">
    <source>
        <dbReference type="ARBA" id="ARBA00023002"/>
    </source>
</evidence>
<evidence type="ECO:0000313" key="4">
    <source>
        <dbReference type="Proteomes" id="UP000297597"/>
    </source>
</evidence>
<feature type="domain" description="Cysteine-rich" evidence="2">
    <location>
        <begin position="144"/>
        <end position="234"/>
    </location>
</feature>
<dbReference type="Gene3D" id="1.20.1050.140">
    <property type="match status" value="1"/>
</dbReference>
<proteinExistence type="predicted"/>
<dbReference type="PANTHER" id="PTHR42947:SF1">
    <property type="entry name" value="COB--COM HETERODISULFIDE REDUCTASE SUBUNIT B 1"/>
    <property type="match status" value="1"/>
</dbReference>
<protein>
    <submittedName>
        <fullName evidence="3">8-methylmenaquinol:fumarate reductase membrane anchor subunit</fullName>
        <ecNumber evidence="3">1.3.5.-</ecNumber>
    </submittedName>
</protein>
<comment type="caution">
    <text evidence="3">The sequence shown here is derived from an EMBL/GenBank/DDBJ whole genome shotgun (WGS) entry which is preliminary data.</text>
</comment>
<dbReference type="RefSeq" id="WP_134214599.1">
    <property type="nucleotide sequence ID" value="NZ_QFFZ01000036.1"/>
</dbReference>
<dbReference type="Pfam" id="PF02754">
    <property type="entry name" value="CCG"/>
    <property type="match status" value="2"/>
</dbReference>
<dbReference type="EC" id="1.3.5.-" evidence="3"/>
<dbReference type="InterPro" id="IPR051278">
    <property type="entry name" value="HdrB/HdrD_reductase"/>
</dbReference>
<evidence type="ECO:0000259" key="2">
    <source>
        <dbReference type="Pfam" id="PF02754"/>
    </source>
</evidence>
<keyword evidence="1 3" id="KW-0560">Oxidoreductase</keyword>
<accession>A0A4Y7RLZ4</accession>
<evidence type="ECO:0000313" key="3">
    <source>
        <dbReference type="EMBL" id="TEB09893.1"/>
    </source>
</evidence>
<dbReference type="InterPro" id="IPR004017">
    <property type="entry name" value="Cys_rich_dom"/>
</dbReference>
<dbReference type="GO" id="GO:0016491">
    <property type="term" value="F:oxidoreductase activity"/>
    <property type="evidence" value="ECO:0007669"/>
    <property type="project" value="UniProtKB-KW"/>
</dbReference>
<dbReference type="EMBL" id="QFFZ01000036">
    <property type="protein sequence ID" value="TEB09893.1"/>
    <property type="molecule type" value="Genomic_DNA"/>
</dbReference>
<sequence>MRYAYFPGCSYHGTGKEYEASTHAVAKKLGMELVTIPDWSCCGATAAHGKSHLLNVALPARNLAIAEGMGIGEVTTGCAACYQQLANANKRMTENQEIRDKVNKVTGKEYKGTLKVKSLVEAIGSIDPEQIKAQVVKPLSGLKVAAYYGCLLVRPPEITGFDDPENPMFMDNMMKLAGAEALDWAHKTECCGASLGVSNLGIAVKMINKILKAAVEKGADCMVVACPFCHLNLDWHQKSVNKQLGTTYDMPVFYFTELLGLAMGVSPDELGLKTHFTDTQKVLSLVG</sequence>
<gene>
    <name evidence="3" type="primary">sdhE</name>
    <name evidence="3" type="ORF">Pmgp_02805</name>
</gene>
<dbReference type="AlphaFoldDB" id="A0A4Y7RLZ4"/>
<dbReference type="Proteomes" id="UP000297597">
    <property type="component" value="Unassembled WGS sequence"/>
</dbReference>
<feature type="domain" description="Cysteine-rich" evidence="2">
    <location>
        <begin position="3"/>
        <end position="85"/>
    </location>
</feature>
<keyword evidence="4" id="KW-1185">Reference proteome</keyword>
<dbReference type="OrthoDB" id="9777685at2"/>
<reference evidence="3 4" key="1">
    <citation type="journal article" date="2018" name="Environ. Microbiol.">
        <title>Novel energy conservation strategies and behaviour of Pelotomaculum schinkii driving syntrophic propionate catabolism.</title>
        <authorList>
            <person name="Hidalgo-Ahumada C.A.P."/>
            <person name="Nobu M.K."/>
            <person name="Narihiro T."/>
            <person name="Tamaki H."/>
            <person name="Liu W.T."/>
            <person name="Kamagata Y."/>
            <person name="Stams A.J.M."/>
            <person name="Imachi H."/>
            <person name="Sousa D.Z."/>
        </authorList>
    </citation>
    <scope>NUCLEOTIDE SEQUENCE [LARGE SCALE GENOMIC DNA]</scope>
    <source>
        <strain evidence="3 4">MGP</strain>
    </source>
</reference>